<comment type="cofactor">
    <cofactor evidence="1">
        <name>[4Fe-4S] cluster</name>
        <dbReference type="ChEBI" id="CHEBI:49883"/>
    </cofactor>
</comment>
<proteinExistence type="predicted"/>
<dbReference type="PANTHER" id="PTHR30352:SF4">
    <property type="entry name" value="PYRUVATE FORMATE-LYASE 2-ACTIVATING ENZYME"/>
    <property type="match status" value="1"/>
</dbReference>
<name>A0A8I0U721_MORMO</name>
<accession>A0A8I0U721</accession>
<dbReference type="CDD" id="cd01335">
    <property type="entry name" value="Radical_SAM"/>
    <property type="match status" value="1"/>
</dbReference>
<dbReference type="SFLD" id="SFLDG01066">
    <property type="entry name" value="organic_radical-activating_enz"/>
    <property type="match status" value="1"/>
</dbReference>
<gene>
    <name evidence="8" type="ORF">CYG68_20530</name>
</gene>
<evidence type="ECO:0000313" key="8">
    <source>
        <dbReference type="EMBL" id="MBE8614727.1"/>
    </source>
</evidence>
<dbReference type="PANTHER" id="PTHR30352">
    <property type="entry name" value="PYRUVATE FORMATE-LYASE-ACTIVATING ENZYME"/>
    <property type="match status" value="1"/>
</dbReference>
<dbReference type="PIRSF" id="PIRSF000371">
    <property type="entry name" value="PFL_act_enz"/>
    <property type="match status" value="1"/>
</dbReference>
<keyword evidence="6" id="KW-0411">Iron-sulfur</keyword>
<dbReference type="InterPro" id="IPR058240">
    <property type="entry name" value="rSAM_sf"/>
</dbReference>
<dbReference type="SUPFAM" id="SSF102114">
    <property type="entry name" value="Radical SAM enzymes"/>
    <property type="match status" value="1"/>
</dbReference>
<evidence type="ECO:0000256" key="6">
    <source>
        <dbReference type="ARBA" id="ARBA00023014"/>
    </source>
</evidence>
<feature type="domain" description="Radical SAM core" evidence="7">
    <location>
        <begin position="35"/>
        <end position="261"/>
    </location>
</feature>
<dbReference type="SFLD" id="SFLDS00029">
    <property type="entry name" value="Radical_SAM"/>
    <property type="match status" value="1"/>
</dbReference>
<evidence type="ECO:0000256" key="4">
    <source>
        <dbReference type="ARBA" id="ARBA00022723"/>
    </source>
</evidence>
<keyword evidence="4" id="KW-0479">Metal-binding</keyword>
<dbReference type="GO" id="GO:0046872">
    <property type="term" value="F:metal ion binding"/>
    <property type="evidence" value="ECO:0007669"/>
    <property type="project" value="UniProtKB-KW"/>
</dbReference>
<evidence type="ECO:0000256" key="2">
    <source>
        <dbReference type="ARBA" id="ARBA00022485"/>
    </source>
</evidence>
<dbReference type="InterPro" id="IPR012839">
    <property type="entry name" value="Organic_radical_activase"/>
</dbReference>
<sequence length="266" mass="30732">MLSLREAFMINSNILTPRDERGVGYVFNIQHYSVNDGNGIRTTIFFSNCKLRCKWCCNPECFTKNEDVKIYTVSELINILNNQFKFFKMNKGGVTFSGGEPLLQHAFINVLSKVLYDKAINLAVETCGYFNFKRVEDVIKRLDLVFFDLKVISSDKHLFFTGKRNDLIIDNFKRITCVNDNVIVRIPVICGVNSDEYNIIETAKLVRKYSRKPKIELLPYHEYGHDKYHKLGIKCSMGDFSTPSPEYLNKLKSLIKEEGVDVVSYK</sequence>
<evidence type="ECO:0000313" key="9">
    <source>
        <dbReference type="Proteomes" id="UP000650477"/>
    </source>
</evidence>
<protein>
    <submittedName>
        <fullName evidence="8">Glycyl-radical enzyme activating protein</fullName>
    </submittedName>
</protein>
<evidence type="ECO:0000256" key="1">
    <source>
        <dbReference type="ARBA" id="ARBA00001966"/>
    </source>
</evidence>
<dbReference type="InterPro" id="IPR007197">
    <property type="entry name" value="rSAM"/>
</dbReference>
<dbReference type="AlphaFoldDB" id="A0A8I0U721"/>
<comment type="caution">
    <text evidence="8">The sequence shown here is derived from an EMBL/GenBank/DDBJ whole genome shotgun (WGS) entry which is preliminary data.</text>
</comment>
<reference evidence="8" key="1">
    <citation type="submission" date="2017-12" db="EMBL/GenBank/DDBJ databases">
        <title>Genome sequencing and analysis.</title>
        <authorList>
            <person name="Huang Y.-T."/>
        </authorList>
    </citation>
    <scope>NUCLEOTIDE SEQUENCE</scope>
    <source>
        <strain evidence="8">VGH116</strain>
    </source>
</reference>
<dbReference type="Gene3D" id="3.20.20.70">
    <property type="entry name" value="Aldolase class I"/>
    <property type="match status" value="1"/>
</dbReference>
<dbReference type="PROSITE" id="PS51918">
    <property type="entry name" value="RADICAL_SAM"/>
    <property type="match status" value="1"/>
</dbReference>
<keyword evidence="3" id="KW-0949">S-adenosyl-L-methionine</keyword>
<evidence type="ECO:0000256" key="5">
    <source>
        <dbReference type="ARBA" id="ARBA00023004"/>
    </source>
</evidence>
<evidence type="ECO:0000256" key="3">
    <source>
        <dbReference type="ARBA" id="ARBA00022691"/>
    </source>
</evidence>
<dbReference type="Proteomes" id="UP000650477">
    <property type="component" value="Unassembled WGS sequence"/>
</dbReference>
<dbReference type="EMBL" id="PKLF01000040">
    <property type="protein sequence ID" value="MBE8614727.1"/>
    <property type="molecule type" value="Genomic_DNA"/>
</dbReference>
<dbReference type="GO" id="GO:0016491">
    <property type="term" value="F:oxidoreductase activity"/>
    <property type="evidence" value="ECO:0007669"/>
    <property type="project" value="InterPro"/>
</dbReference>
<dbReference type="InterPro" id="IPR013785">
    <property type="entry name" value="Aldolase_TIM"/>
</dbReference>
<keyword evidence="2" id="KW-0004">4Fe-4S</keyword>
<dbReference type="GO" id="GO:0051539">
    <property type="term" value="F:4 iron, 4 sulfur cluster binding"/>
    <property type="evidence" value="ECO:0007669"/>
    <property type="project" value="UniProtKB-KW"/>
</dbReference>
<keyword evidence="5" id="KW-0408">Iron</keyword>
<dbReference type="Pfam" id="PF13353">
    <property type="entry name" value="Fer4_12"/>
    <property type="match status" value="1"/>
</dbReference>
<evidence type="ECO:0000259" key="7">
    <source>
        <dbReference type="PROSITE" id="PS51918"/>
    </source>
</evidence>
<organism evidence="8 9">
    <name type="scientific">Morganella morganii</name>
    <name type="common">Proteus morganii</name>
    <dbReference type="NCBI Taxonomy" id="582"/>
    <lineage>
        <taxon>Bacteria</taxon>
        <taxon>Pseudomonadati</taxon>
        <taxon>Pseudomonadota</taxon>
        <taxon>Gammaproteobacteria</taxon>
        <taxon>Enterobacterales</taxon>
        <taxon>Morganellaceae</taxon>
        <taxon>Morganella</taxon>
    </lineage>
</organism>
<dbReference type="InterPro" id="IPR034457">
    <property type="entry name" value="Organic_radical-activating"/>
</dbReference>